<dbReference type="InterPro" id="IPR008928">
    <property type="entry name" value="6-hairpin_glycosidase_sf"/>
</dbReference>
<proteinExistence type="predicted"/>
<dbReference type="Gene3D" id="1.50.10.10">
    <property type="match status" value="1"/>
</dbReference>
<accession>W5YU20</accession>
<organism evidence="5 6">
    <name type="scientific">Marinobacter similis</name>
    <dbReference type="NCBI Taxonomy" id="1420916"/>
    <lineage>
        <taxon>Bacteria</taxon>
        <taxon>Pseudomonadati</taxon>
        <taxon>Pseudomonadota</taxon>
        <taxon>Gammaproteobacteria</taxon>
        <taxon>Pseudomonadales</taxon>
        <taxon>Marinobacteraceae</taxon>
        <taxon>Marinobacter</taxon>
    </lineage>
</organism>
<feature type="compositionally biased region" description="Basic residues" evidence="3">
    <location>
        <begin position="336"/>
        <end position="346"/>
    </location>
</feature>
<feature type="region of interest" description="Disordered" evidence="3">
    <location>
        <begin position="333"/>
        <end position="353"/>
    </location>
</feature>
<dbReference type="KEGG" id="msx:AU14_02135"/>
<name>W5YU20_9GAMM</name>
<keyword evidence="2" id="KW-0808">Transferase</keyword>
<evidence type="ECO:0000256" key="2">
    <source>
        <dbReference type="ARBA" id="ARBA00022679"/>
    </source>
</evidence>
<dbReference type="OrthoDB" id="9769991at2"/>
<dbReference type="GO" id="GO:0016757">
    <property type="term" value="F:glycosyltransferase activity"/>
    <property type="evidence" value="ECO:0007669"/>
    <property type="project" value="UniProtKB-KW"/>
</dbReference>
<dbReference type="STRING" id="1420916.AU14_02135"/>
<dbReference type="HOGENOM" id="CLU_019054_1_0_6"/>
<dbReference type="InterPro" id="IPR052047">
    <property type="entry name" value="GH94_Enzymes"/>
</dbReference>
<dbReference type="InterPro" id="IPR033432">
    <property type="entry name" value="GH94_catalytic"/>
</dbReference>
<gene>
    <name evidence="5" type="ORF">AU14_02135</name>
</gene>
<reference evidence="5 6" key="1">
    <citation type="journal article" date="2014" name="Genome Announc.">
        <title>Draft Genome Sequences of Marinobacter similis A3d10T and Marinobacter salarius R9SW1T.</title>
        <authorList>
            <person name="Ivanova E.P."/>
            <person name="Ng H.J."/>
            <person name="Webb H.K."/>
            <person name="Feng G."/>
            <person name="Oshima K."/>
            <person name="Hattori M."/>
            <person name="Ohkuma M."/>
            <person name="Sergeev A.F."/>
            <person name="Mikhailov V.V."/>
            <person name="Crawford R.J."/>
            <person name="Sawabe T."/>
        </authorList>
    </citation>
    <scope>NUCLEOTIDE SEQUENCE [LARGE SCALE GENOMIC DNA]</scope>
    <source>
        <strain evidence="5 6">A3d10</strain>
    </source>
</reference>
<dbReference type="SUPFAM" id="SSF48208">
    <property type="entry name" value="Six-hairpin glycosidases"/>
    <property type="match status" value="1"/>
</dbReference>
<dbReference type="GO" id="GO:0005975">
    <property type="term" value="P:carbohydrate metabolic process"/>
    <property type="evidence" value="ECO:0007669"/>
    <property type="project" value="InterPro"/>
</dbReference>
<sequence length="427" mass="47560">MIERYQQPAAFDKAWAASQSYWQETLDTVLLDCPDDSVNFIFNQWLVYQTLACRMFGRSGLYQSSGAFGFRDQLQDSMALLHTRPEVCRDQILAAAARQFPEGDVLHWWHPPHARGVRTRISDDLVWLPLVVSEYLQVTGDVALLDEQVPWLSGEPLADGEAERYAHFEISEDESSVYDHCLRVLERANRLGPHGIPLIGGGDWNDGMNRVGLGGQGESVWMGWFLIVTLQRFSRVAAARGDEVTAENLTARADRLVQKLNQNAWDGKWYRRAYYDDGTPMGSAGNPACEIDSIPQSWAVLSGVADTARTKQAMDAVWQKLVRPDPGQVLLFTPPFRKRGNKRKGKAQPDPGYIAAYPPGVRENGGQYTHAACWAGMAFAALGDAEKTSAVLDCLNPVKHGNSEAGIGQYQVEPMCWLPIFMGKRPT</sequence>
<dbReference type="RefSeq" id="WP_052471936.1">
    <property type="nucleotide sequence ID" value="NZ_CP007151.1"/>
</dbReference>
<feature type="domain" description="Glycosyl hydrolase 94 catalytic" evidence="4">
    <location>
        <begin position="21"/>
        <end position="425"/>
    </location>
</feature>
<evidence type="ECO:0000256" key="3">
    <source>
        <dbReference type="SAM" id="MobiDB-lite"/>
    </source>
</evidence>
<dbReference type="EMBL" id="CP007151">
    <property type="protein sequence ID" value="AHI29953.1"/>
    <property type="molecule type" value="Genomic_DNA"/>
</dbReference>
<evidence type="ECO:0000256" key="1">
    <source>
        <dbReference type="ARBA" id="ARBA00022676"/>
    </source>
</evidence>
<protein>
    <recommendedName>
        <fullName evidence="4">Glycosyl hydrolase 94 catalytic domain-containing protein</fullName>
    </recommendedName>
</protein>
<dbReference type="InterPro" id="IPR012341">
    <property type="entry name" value="6hp_glycosidase-like_sf"/>
</dbReference>
<evidence type="ECO:0000259" key="4">
    <source>
        <dbReference type="Pfam" id="PF17167"/>
    </source>
</evidence>
<dbReference type="PANTHER" id="PTHR37469:SF2">
    <property type="entry name" value="CELLOBIONIC ACID PHOSPHORYLASE"/>
    <property type="match status" value="1"/>
</dbReference>
<keyword evidence="6" id="KW-1185">Reference proteome</keyword>
<keyword evidence="1" id="KW-0328">Glycosyltransferase</keyword>
<evidence type="ECO:0000313" key="6">
    <source>
        <dbReference type="Proteomes" id="UP000061489"/>
    </source>
</evidence>
<dbReference type="PANTHER" id="PTHR37469">
    <property type="entry name" value="CELLOBIONIC ACID PHOSPHORYLASE-RELATED"/>
    <property type="match status" value="1"/>
</dbReference>
<dbReference type="AlphaFoldDB" id="W5YU20"/>
<dbReference type="Pfam" id="PF17167">
    <property type="entry name" value="Glyco_hydro_94"/>
    <property type="match status" value="1"/>
</dbReference>
<evidence type="ECO:0000313" key="5">
    <source>
        <dbReference type="EMBL" id="AHI29953.1"/>
    </source>
</evidence>
<dbReference type="Proteomes" id="UP000061489">
    <property type="component" value="Chromosome"/>
</dbReference>